<evidence type="ECO:0000313" key="3">
    <source>
        <dbReference type="Proteomes" id="UP001488838"/>
    </source>
</evidence>
<dbReference type="EMBL" id="JBBHLL010000397">
    <property type="protein sequence ID" value="KAK7803984.1"/>
    <property type="molecule type" value="Genomic_DNA"/>
</dbReference>
<proteinExistence type="predicted"/>
<keyword evidence="3" id="KW-1185">Reference proteome</keyword>
<comment type="caution">
    <text evidence="2">The sequence shown here is derived from an EMBL/GenBank/DDBJ whole genome shotgun (WGS) entry which is preliminary data.</text>
</comment>
<feature type="region of interest" description="Disordered" evidence="1">
    <location>
        <begin position="1"/>
        <end position="21"/>
    </location>
</feature>
<dbReference type="Proteomes" id="UP001488838">
    <property type="component" value="Unassembled WGS sequence"/>
</dbReference>
<sequence>MGRSTSTGQNRNSVTSLAETTVTHPCPRAILLAFLRPSNLGEPGQPSVSSPSPDLQSAGGHPDGTYCPEARAPSAQACGIDDLSRHSAVIQ</sequence>
<organism evidence="2 3">
    <name type="scientific">Myodes glareolus</name>
    <name type="common">Bank vole</name>
    <name type="synonym">Clethrionomys glareolus</name>
    <dbReference type="NCBI Taxonomy" id="447135"/>
    <lineage>
        <taxon>Eukaryota</taxon>
        <taxon>Metazoa</taxon>
        <taxon>Chordata</taxon>
        <taxon>Craniata</taxon>
        <taxon>Vertebrata</taxon>
        <taxon>Euteleostomi</taxon>
        <taxon>Mammalia</taxon>
        <taxon>Eutheria</taxon>
        <taxon>Euarchontoglires</taxon>
        <taxon>Glires</taxon>
        <taxon>Rodentia</taxon>
        <taxon>Myomorpha</taxon>
        <taxon>Muroidea</taxon>
        <taxon>Cricetidae</taxon>
        <taxon>Arvicolinae</taxon>
        <taxon>Myodes</taxon>
    </lineage>
</organism>
<gene>
    <name evidence="2" type="ORF">U0070_012451</name>
</gene>
<name>A0AAW0HPH8_MYOGA</name>
<reference evidence="2 3" key="1">
    <citation type="journal article" date="2023" name="bioRxiv">
        <title>Conserved and derived expression patterns and positive selection on dental genes reveal complex evolutionary context of ever-growing rodent molars.</title>
        <authorList>
            <person name="Calamari Z.T."/>
            <person name="Song A."/>
            <person name="Cohen E."/>
            <person name="Akter M."/>
            <person name="Roy R.D."/>
            <person name="Hallikas O."/>
            <person name="Christensen M.M."/>
            <person name="Li P."/>
            <person name="Marangoni P."/>
            <person name="Jernvall J."/>
            <person name="Klein O.D."/>
        </authorList>
    </citation>
    <scope>NUCLEOTIDE SEQUENCE [LARGE SCALE GENOMIC DNA]</scope>
    <source>
        <strain evidence="2">V071</strain>
    </source>
</reference>
<feature type="region of interest" description="Disordered" evidence="1">
    <location>
        <begin position="37"/>
        <end position="71"/>
    </location>
</feature>
<protein>
    <submittedName>
        <fullName evidence="2">Uncharacterized protein</fullName>
    </submittedName>
</protein>
<dbReference type="AlphaFoldDB" id="A0AAW0HPH8"/>
<feature type="compositionally biased region" description="Polar residues" evidence="1">
    <location>
        <begin position="46"/>
        <end position="55"/>
    </location>
</feature>
<accession>A0AAW0HPH8</accession>
<evidence type="ECO:0000313" key="2">
    <source>
        <dbReference type="EMBL" id="KAK7803984.1"/>
    </source>
</evidence>
<evidence type="ECO:0000256" key="1">
    <source>
        <dbReference type="SAM" id="MobiDB-lite"/>
    </source>
</evidence>